<accession>A0A8H4AJS0</accession>
<keyword evidence="1" id="KW-0862">Zinc</keyword>
<proteinExistence type="predicted"/>
<keyword evidence="1" id="KW-0479">Metal-binding</keyword>
<dbReference type="PROSITE" id="PS50157">
    <property type="entry name" value="ZINC_FINGER_C2H2_2"/>
    <property type="match status" value="1"/>
</dbReference>
<dbReference type="AlphaFoldDB" id="A0A8H4AJS0"/>
<evidence type="ECO:0000313" key="3">
    <source>
        <dbReference type="EMBL" id="KAF0504102.1"/>
    </source>
</evidence>
<dbReference type="EMBL" id="WTPW01000513">
    <property type="protein sequence ID" value="KAF0504102.1"/>
    <property type="molecule type" value="Genomic_DNA"/>
</dbReference>
<comment type="caution">
    <text evidence="3">The sequence shown here is derived from an EMBL/GenBank/DDBJ whole genome shotgun (WGS) entry which is preliminary data.</text>
</comment>
<evidence type="ECO:0000256" key="1">
    <source>
        <dbReference type="PROSITE-ProRule" id="PRU00042"/>
    </source>
</evidence>
<keyword evidence="1" id="KW-0863">Zinc-finger</keyword>
<dbReference type="OrthoDB" id="2366372at2759"/>
<gene>
    <name evidence="3" type="ORF">F8M41_019638</name>
</gene>
<name>A0A8H4AJS0_GIGMA</name>
<organism evidence="3 4">
    <name type="scientific">Gigaspora margarita</name>
    <dbReference type="NCBI Taxonomy" id="4874"/>
    <lineage>
        <taxon>Eukaryota</taxon>
        <taxon>Fungi</taxon>
        <taxon>Fungi incertae sedis</taxon>
        <taxon>Mucoromycota</taxon>
        <taxon>Glomeromycotina</taxon>
        <taxon>Glomeromycetes</taxon>
        <taxon>Diversisporales</taxon>
        <taxon>Gigasporaceae</taxon>
        <taxon>Gigaspora</taxon>
    </lineage>
</organism>
<dbReference type="Proteomes" id="UP000439903">
    <property type="component" value="Unassembled WGS sequence"/>
</dbReference>
<sequence length="194" mass="22565">MSYFSGLTIIPPDKTKQDFIYSESSSSPDFSDTTISDEQNDLIINHVPYHSRHSSSVPHKADKTSKTYMTGIPKRDFEYIQEKLKTILESQTVNEYNVTGSEDVSPLFLLDKPPKSYITFSYENDAYNVLETENDKRLRCTEPGCDQIFECERTLQQHSCIHTMPIPYILIETKKSSHLKKYIKPRSVYNRYKK</sequence>
<dbReference type="InterPro" id="IPR013087">
    <property type="entry name" value="Znf_C2H2_type"/>
</dbReference>
<dbReference type="PROSITE" id="PS00028">
    <property type="entry name" value="ZINC_FINGER_C2H2_1"/>
    <property type="match status" value="1"/>
</dbReference>
<feature type="domain" description="C2H2-type" evidence="2">
    <location>
        <begin position="138"/>
        <end position="167"/>
    </location>
</feature>
<reference evidence="3 4" key="1">
    <citation type="journal article" date="2019" name="Environ. Microbiol.">
        <title>At the nexus of three kingdoms: the genome of the mycorrhizal fungus Gigaspora margarita provides insights into plant, endobacterial and fungal interactions.</title>
        <authorList>
            <person name="Venice F."/>
            <person name="Ghignone S."/>
            <person name="Salvioli di Fossalunga A."/>
            <person name="Amselem J."/>
            <person name="Novero M."/>
            <person name="Xianan X."/>
            <person name="Sedzielewska Toro K."/>
            <person name="Morin E."/>
            <person name="Lipzen A."/>
            <person name="Grigoriev I.V."/>
            <person name="Henrissat B."/>
            <person name="Martin F.M."/>
            <person name="Bonfante P."/>
        </authorList>
    </citation>
    <scope>NUCLEOTIDE SEQUENCE [LARGE SCALE GENOMIC DNA]</scope>
    <source>
        <strain evidence="3 4">BEG34</strain>
    </source>
</reference>
<evidence type="ECO:0000313" key="4">
    <source>
        <dbReference type="Proteomes" id="UP000439903"/>
    </source>
</evidence>
<keyword evidence="4" id="KW-1185">Reference proteome</keyword>
<protein>
    <recommendedName>
        <fullName evidence="2">C2H2-type domain-containing protein</fullName>
    </recommendedName>
</protein>
<evidence type="ECO:0000259" key="2">
    <source>
        <dbReference type="PROSITE" id="PS50157"/>
    </source>
</evidence>
<dbReference type="GO" id="GO:0008270">
    <property type="term" value="F:zinc ion binding"/>
    <property type="evidence" value="ECO:0007669"/>
    <property type="project" value="UniProtKB-KW"/>
</dbReference>